<dbReference type="Proteomes" id="UP000320011">
    <property type="component" value="Unassembled WGS sequence"/>
</dbReference>
<comment type="caution">
    <text evidence="1">The sequence shown here is derived from an EMBL/GenBank/DDBJ whole genome shotgun (WGS) entry which is preliminary data.</text>
</comment>
<sequence>MPQTTTLPDALAEVAALVKAGDSRKAKRQTREFLDTADAESLSIIGTCASILENYPYKIAIL</sequence>
<reference evidence="1 2" key="2">
    <citation type="submission" date="2019-08" db="EMBL/GenBank/DDBJ databases">
        <title>Amycolatopsis acidicola sp. nov., isolated from peat swamp forest soil.</title>
        <authorList>
            <person name="Srisuk N."/>
        </authorList>
    </citation>
    <scope>NUCLEOTIDE SEQUENCE [LARGE SCALE GENOMIC DNA]</scope>
    <source>
        <strain evidence="1 2">TBRC 6029</strain>
    </source>
</reference>
<dbReference type="OrthoDB" id="4568218at2"/>
<accession>A0A558AGJ3</accession>
<evidence type="ECO:0000313" key="1">
    <source>
        <dbReference type="EMBL" id="TVT23388.1"/>
    </source>
</evidence>
<dbReference type="RefSeq" id="WP_144592775.1">
    <property type="nucleotide sequence ID" value="NZ_VJWX01000558.1"/>
</dbReference>
<proteinExistence type="predicted"/>
<gene>
    <name evidence="1" type="ORF">FNH05_33030</name>
</gene>
<reference evidence="1 2" key="1">
    <citation type="submission" date="2019-07" db="EMBL/GenBank/DDBJ databases">
        <authorList>
            <person name="Duangmal K."/>
            <person name="Teo W.F.A."/>
        </authorList>
    </citation>
    <scope>NUCLEOTIDE SEQUENCE [LARGE SCALE GENOMIC DNA]</scope>
    <source>
        <strain evidence="1 2">TBRC 6029</strain>
    </source>
</reference>
<dbReference type="AlphaFoldDB" id="A0A558AGJ3"/>
<organism evidence="1 2">
    <name type="scientific">Amycolatopsis rhizosphaerae</name>
    <dbReference type="NCBI Taxonomy" id="2053003"/>
    <lineage>
        <taxon>Bacteria</taxon>
        <taxon>Bacillati</taxon>
        <taxon>Actinomycetota</taxon>
        <taxon>Actinomycetes</taxon>
        <taxon>Pseudonocardiales</taxon>
        <taxon>Pseudonocardiaceae</taxon>
        <taxon>Amycolatopsis</taxon>
    </lineage>
</organism>
<evidence type="ECO:0000313" key="2">
    <source>
        <dbReference type="Proteomes" id="UP000320011"/>
    </source>
</evidence>
<keyword evidence="2" id="KW-1185">Reference proteome</keyword>
<dbReference type="EMBL" id="VJWX01000558">
    <property type="protein sequence ID" value="TVT23388.1"/>
    <property type="molecule type" value="Genomic_DNA"/>
</dbReference>
<name>A0A558AGJ3_9PSEU</name>
<protein>
    <submittedName>
        <fullName evidence="1">Uncharacterized protein</fullName>
    </submittedName>
</protein>
<feature type="non-terminal residue" evidence="1">
    <location>
        <position position="62"/>
    </location>
</feature>